<dbReference type="Proteomes" id="UP000325255">
    <property type="component" value="Unassembled WGS sequence"/>
</dbReference>
<protein>
    <submittedName>
        <fullName evidence="2">Uncharacterized protein</fullName>
    </submittedName>
</protein>
<dbReference type="AlphaFoldDB" id="A0A5M6J0F1"/>
<evidence type="ECO:0000256" key="1">
    <source>
        <dbReference type="SAM" id="Phobius"/>
    </source>
</evidence>
<keyword evidence="1" id="KW-0472">Membrane</keyword>
<keyword evidence="3" id="KW-1185">Reference proteome</keyword>
<dbReference type="RefSeq" id="WP_150040019.1">
    <property type="nucleotide sequence ID" value="NZ_OW485601.1"/>
</dbReference>
<gene>
    <name evidence="2" type="ORF">F1189_07090</name>
</gene>
<name>A0A5M6J0F1_9PROT</name>
<accession>A0A5M6J0F1</accession>
<keyword evidence="1" id="KW-0812">Transmembrane</keyword>
<organism evidence="2 3">
    <name type="scientific">Rhodovastum atsumiense</name>
    <dbReference type="NCBI Taxonomy" id="504468"/>
    <lineage>
        <taxon>Bacteria</taxon>
        <taxon>Pseudomonadati</taxon>
        <taxon>Pseudomonadota</taxon>
        <taxon>Alphaproteobacteria</taxon>
        <taxon>Acetobacterales</taxon>
        <taxon>Acetobacteraceae</taxon>
        <taxon>Rhodovastum</taxon>
    </lineage>
</organism>
<proteinExistence type="predicted"/>
<comment type="caution">
    <text evidence="2">The sequence shown here is derived from an EMBL/GenBank/DDBJ whole genome shotgun (WGS) entry which is preliminary data.</text>
</comment>
<reference evidence="2 3" key="1">
    <citation type="submission" date="2019-09" db="EMBL/GenBank/DDBJ databases">
        <title>Genome sequence of Rhodovastum atsumiense, a diverse member of the Acetobacteraceae family of non-sulfur purple photosynthetic bacteria.</title>
        <authorList>
            <person name="Meyer T."/>
            <person name="Kyndt J."/>
        </authorList>
    </citation>
    <scope>NUCLEOTIDE SEQUENCE [LARGE SCALE GENOMIC DNA]</scope>
    <source>
        <strain evidence="2 3">DSM 21279</strain>
    </source>
</reference>
<feature type="transmembrane region" description="Helical" evidence="1">
    <location>
        <begin position="58"/>
        <end position="76"/>
    </location>
</feature>
<keyword evidence="1" id="KW-1133">Transmembrane helix</keyword>
<dbReference type="EMBL" id="VWPK01000008">
    <property type="protein sequence ID" value="KAA5613115.1"/>
    <property type="molecule type" value="Genomic_DNA"/>
</dbReference>
<sequence>MSSVVTELPVQMRPPVRKHHLRNERTAPLFMDEVSNTEADSDIDADGLAPARGLARGMLLGAACWLLLGALIWTWLS</sequence>
<evidence type="ECO:0000313" key="3">
    <source>
        <dbReference type="Proteomes" id="UP000325255"/>
    </source>
</evidence>
<evidence type="ECO:0000313" key="2">
    <source>
        <dbReference type="EMBL" id="KAA5613115.1"/>
    </source>
</evidence>